<feature type="domain" description="PilZ" evidence="2">
    <location>
        <begin position="120"/>
        <end position="194"/>
    </location>
</feature>
<feature type="region of interest" description="Disordered" evidence="1">
    <location>
        <begin position="1"/>
        <end position="20"/>
    </location>
</feature>
<keyword evidence="4" id="KW-1185">Reference proteome</keyword>
<gene>
    <name evidence="3" type="ORF">C7I55_23790</name>
</gene>
<proteinExistence type="predicted"/>
<accession>A0A2P7QGH7</accession>
<comment type="caution">
    <text evidence="3">The sequence shown here is derived from an EMBL/GenBank/DDBJ whole genome shotgun (WGS) entry which is preliminary data.</text>
</comment>
<feature type="domain" description="PilZ" evidence="2">
    <location>
        <begin position="22"/>
        <end position="98"/>
    </location>
</feature>
<protein>
    <submittedName>
        <fullName evidence="3">PilZ domain-containing protein</fullName>
    </submittedName>
</protein>
<dbReference type="GO" id="GO:0035438">
    <property type="term" value="F:cyclic-di-GMP binding"/>
    <property type="evidence" value="ECO:0007669"/>
    <property type="project" value="InterPro"/>
</dbReference>
<dbReference type="OrthoDB" id="7929489at2"/>
<evidence type="ECO:0000256" key="1">
    <source>
        <dbReference type="SAM" id="MobiDB-lite"/>
    </source>
</evidence>
<name>A0A2P7QGH7_9SPHN</name>
<evidence type="ECO:0000259" key="2">
    <source>
        <dbReference type="Pfam" id="PF07238"/>
    </source>
</evidence>
<dbReference type="Pfam" id="PF07238">
    <property type="entry name" value="PilZ"/>
    <property type="match status" value="2"/>
</dbReference>
<dbReference type="RefSeq" id="WP_106515530.1">
    <property type="nucleotide sequence ID" value="NZ_PXYI01000010.1"/>
</dbReference>
<evidence type="ECO:0000313" key="3">
    <source>
        <dbReference type="EMBL" id="PSJ37088.1"/>
    </source>
</evidence>
<dbReference type="Gene3D" id="2.40.10.220">
    <property type="entry name" value="predicted glycosyltransferase like domains"/>
    <property type="match status" value="1"/>
</dbReference>
<reference evidence="3 4" key="1">
    <citation type="submission" date="2018-03" db="EMBL/GenBank/DDBJ databases">
        <title>The draft genome of Sphingosinicella sp. GL-C-18.</title>
        <authorList>
            <person name="Liu L."/>
            <person name="Li L."/>
            <person name="Liang L."/>
            <person name="Zhang X."/>
            <person name="Wang T."/>
        </authorList>
    </citation>
    <scope>NUCLEOTIDE SEQUENCE [LARGE SCALE GENOMIC DNA]</scope>
    <source>
        <strain evidence="3 4">GL-C-18</strain>
    </source>
</reference>
<sequence>MLNPTHPDQPGGDADEGRVHVRREGRVATVMLVARLVSDRRDQLCRVRNISANGLKVNTAFPLAVGEEIRIELRNGRAVAGKIVWSAPPFAGMHFDRTYDVEDLLSSMPPDGNSHVSRLPRVQINHPVLIHAGPKMLGASIVDLSQGGAKLRLRAALERGQQVSLSVTGLGAVKATVRWTRDDEAGLAFHETIPFDTLSRWLSERELG</sequence>
<evidence type="ECO:0000313" key="4">
    <source>
        <dbReference type="Proteomes" id="UP000241167"/>
    </source>
</evidence>
<dbReference type="EMBL" id="PXYI01000010">
    <property type="protein sequence ID" value="PSJ37088.1"/>
    <property type="molecule type" value="Genomic_DNA"/>
</dbReference>
<dbReference type="SUPFAM" id="SSF141371">
    <property type="entry name" value="PilZ domain-like"/>
    <property type="match status" value="2"/>
</dbReference>
<organism evidence="3 4">
    <name type="scientific">Allosphingosinicella deserti</name>
    <dbReference type="NCBI Taxonomy" id="2116704"/>
    <lineage>
        <taxon>Bacteria</taxon>
        <taxon>Pseudomonadati</taxon>
        <taxon>Pseudomonadota</taxon>
        <taxon>Alphaproteobacteria</taxon>
        <taxon>Sphingomonadales</taxon>
        <taxon>Sphingomonadaceae</taxon>
        <taxon>Allosphingosinicella</taxon>
    </lineage>
</organism>
<dbReference type="Proteomes" id="UP000241167">
    <property type="component" value="Unassembled WGS sequence"/>
</dbReference>
<dbReference type="AlphaFoldDB" id="A0A2P7QGH7"/>
<dbReference type="InterPro" id="IPR009875">
    <property type="entry name" value="PilZ_domain"/>
</dbReference>